<evidence type="ECO:0000259" key="8">
    <source>
        <dbReference type="Pfam" id="PF01636"/>
    </source>
</evidence>
<dbReference type="NCBIfam" id="TIGR01767">
    <property type="entry name" value="MTRK"/>
    <property type="match status" value="1"/>
</dbReference>
<dbReference type="RefSeq" id="WP_047262665.1">
    <property type="nucleotide sequence ID" value="NZ_CP011542.1"/>
</dbReference>
<dbReference type="Pfam" id="PF01636">
    <property type="entry name" value="APH"/>
    <property type="match status" value="1"/>
</dbReference>
<dbReference type="Proteomes" id="UP000035199">
    <property type="component" value="Chromosome"/>
</dbReference>
<evidence type="ECO:0000256" key="6">
    <source>
        <dbReference type="ARBA" id="ARBA00022777"/>
    </source>
</evidence>
<evidence type="ECO:0000256" key="2">
    <source>
        <dbReference type="ARBA" id="ARBA00011738"/>
    </source>
</evidence>
<dbReference type="STRING" id="571915.CMUST_11855"/>
<dbReference type="SUPFAM" id="SSF56112">
    <property type="entry name" value="Protein kinase-like (PK-like)"/>
    <property type="match status" value="1"/>
</dbReference>
<dbReference type="PANTHER" id="PTHR34273:SF2">
    <property type="entry name" value="METHYLTHIORIBOSE KINASE"/>
    <property type="match status" value="1"/>
</dbReference>
<accession>A0A0G3H6E9</accession>
<keyword evidence="6 9" id="KW-0418">Kinase</keyword>
<keyword evidence="7" id="KW-0067">ATP-binding</keyword>
<comment type="subunit">
    <text evidence="2">Homodimer.</text>
</comment>
<evidence type="ECO:0000256" key="1">
    <source>
        <dbReference type="ARBA" id="ARBA00010165"/>
    </source>
</evidence>
<gene>
    <name evidence="9" type="primary">mtnK</name>
    <name evidence="9" type="ORF">CMUST_11855</name>
</gene>
<sequence>MVSTYGYEAMSLEELGSYIASRPQLAGLIDTDNLTVTEEIGDGNLNFVYRAGDNQGRSLIVKQALPFVRMTGEGWPMTPERARFEASSLKIHGNLVPDLVVRVLDENMDRYIFVMEDLADHTVLRKSLNADESIAGVAAKIGAYVGALAVDTSPLGVNREVFGTYQADFVNSELSTITDDLVFTEPIHDIGRNSTLDANKADAADFAADPVMKRLNAKAKWDFLTRKEALIHGDLHTGSVMVRADADAEPSVKVFDSEFACLGPVGFDLGAIMANYVIAAARAVALEQPDRAQWLVEQCQEVLDGFDAEVKRRIAAQDPDPLWDTEFITRHLHQRHIDAWMFSACKMSRRVVGAAKTADLTTLDPAVREGADRGVLLCARQIAQWTVGEETGDDLSTRPARLLEILASQH</sequence>
<dbReference type="InterPro" id="IPR011009">
    <property type="entry name" value="Kinase-like_dom_sf"/>
</dbReference>
<dbReference type="GO" id="GO:0005524">
    <property type="term" value="F:ATP binding"/>
    <property type="evidence" value="ECO:0007669"/>
    <property type="project" value="UniProtKB-KW"/>
</dbReference>
<dbReference type="KEGG" id="cmv:CMUST_11855"/>
<keyword evidence="5" id="KW-0547">Nucleotide-binding</keyword>
<dbReference type="Gene3D" id="3.30.200.20">
    <property type="entry name" value="Phosphorylase Kinase, domain 1"/>
    <property type="match status" value="1"/>
</dbReference>
<comment type="similarity">
    <text evidence="1">Belongs to the methylthioribose kinase family.</text>
</comment>
<evidence type="ECO:0000256" key="3">
    <source>
        <dbReference type="ARBA" id="ARBA00012128"/>
    </source>
</evidence>
<dbReference type="Gene3D" id="3.90.1200.10">
    <property type="match status" value="1"/>
</dbReference>
<proteinExistence type="inferred from homology"/>
<protein>
    <recommendedName>
        <fullName evidence="3">S-methyl-5-thioribose kinase</fullName>
        <ecNumber evidence="3">2.7.1.100</ecNumber>
    </recommendedName>
</protein>
<dbReference type="PANTHER" id="PTHR34273">
    <property type="entry name" value="METHYLTHIORIBOSE KINASE"/>
    <property type="match status" value="1"/>
</dbReference>
<dbReference type="InterPro" id="IPR002575">
    <property type="entry name" value="Aminoglycoside_PTrfase"/>
</dbReference>
<dbReference type="PATRIC" id="fig|571915.4.peg.2531"/>
<dbReference type="EC" id="2.7.1.100" evidence="3"/>
<evidence type="ECO:0000313" key="10">
    <source>
        <dbReference type="Proteomes" id="UP000035199"/>
    </source>
</evidence>
<reference evidence="10" key="2">
    <citation type="submission" date="2015-05" db="EMBL/GenBank/DDBJ databases">
        <title>Complete genome sequence of Corynebacterium mustelae DSM 45274, isolated from various tissues of a male ferret with lethal sepsis.</title>
        <authorList>
            <person name="Ruckert C."/>
            <person name="Albersmeier A."/>
            <person name="Winkler A."/>
            <person name="Tauch A."/>
        </authorList>
    </citation>
    <scope>NUCLEOTIDE SEQUENCE [LARGE SCALE GENOMIC DNA]</scope>
    <source>
        <strain evidence="10">DSM 45274</strain>
    </source>
</reference>
<keyword evidence="10" id="KW-1185">Reference proteome</keyword>
<reference evidence="9 10" key="1">
    <citation type="journal article" date="2015" name="Genome Announc.">
        <title>Complete Genome Sequence of the Type Strain Corynebacterium mustelae DSM 45274, Isolated from Various Tissues of a Male Ferret with Lethal Sepsis.</title>
        <authorList>
            <person name="Ruckert C."/>
            <person name="Eimer J."/>
            <person name="Winkler A."/>
            <person name="Tauch A."/>
        </authorList>
    </citation>
    <scope>NUCLEOTIDE SEQUENCE [LARGE SCALE GENOMIC DNA]</scope>
    <source>
        <strain evidence="9 10">DSM 45274</strain>
    </source>
</reference>
<organism evidence="9 10">
    <name type="scientific">Corynebacterium mustelae</name>
    <dbReference type="NCBI Taxonomy" id="571915"/>
    <lineage>
        <taxon>Bacteria</taxon>
        <taxon>Bacillati</taxon>
        <taxon>Actinomycetota</taxon>
        <taxon>Actinomycetes</taxon>
        <taxon>Mycobacteriales</taxon>
        <taxon>Corynebacteriaceae</taxon>
        <taxon>Corynebacterium</taxon>
    </lineage>
</organism>
<evidence type="ECO:0000313" key="9">
    <source>
        <dbReference type="EMBL" id="AKK06682.1"/>
    </source>
</evidence>
<dbReference type="GO" id="GO:0046522">
    <property type="term" value="F:S-methyl-5-thioribose kinase activity"/>
    <property type="evidence" value="ECO:0007669"/>
    <property type="project" value="UniProtKB-EC"/>
</dbReference>
<dbReference type="AlphaFoldDB" id="A0A0G3H6E9"/>
<feature type="domain" description="Aminoglycoside phosphotransferase" evidence="8">
    <location>
        <begin position="38"/>
        <end position="287"/>
    </location>
</feature>
<evidence type="ECO:0000256" key="4">
    <source>
        <dbReference type="ARBA" id="ARBA00022679"/>
    </source>
</evidence>
<evidence type="ECO:0000256" key="7">
    <source>
        <dbReference type="ARBA" id="ARBA00022840"/>
    </source>
</evidence>
<dbReference type="GO" id="GO:0009086">
    <property type="term" value="P:methionine biosynthetic process"/>
    <property type="evidence" value="ECO:0007669"/>
    <property type="project" value="InterPro"/>
</dbReference>
<dbReference type="EMBL" id="CP011542">
    <property type="protein sequence ID" value="AKK06682.1"/>
    <property type="molecule type" value="Genomic_DNA"/>
</dbReference>
<name>A0A0G3H6E9_9CORY</name>
<dbReference type="OrthoDB" id="9777791at2"/>
<keyword evidence="4 9" id="KW-0808">Transferase</keyword>
<dbReference type="InterPro" id="IPR009212">
    <property type="entry name" value="Methylthioribose_kinase"/>
</dbReference>
<evidence type="ECO:0000256" key="5">
    <source>
        <dbReference type="ARBA" id="ARBA00022741"/>
    </source>
</evidence>